<evidence type="ECO:0000313" key="16">
    <source>
        <dbReference type="Proteomes" id="UP000284751"/>
    </source>
</evidence>
<sequence>MKIFVKHNSYRSKLIRAFILVALIPLLLSFSASLYIMWVYHQTTAQNFWDTVATEKQQNINSRLTQIQSTSDTLTTYFVSTMRHNNSSQDTKNYESLTQFIQLRNFINSLSAGGNFEKIRIYSDNLPFIENDYFSFFPLNHFDLIQPGKPESAGYQSSVLSAYTFTHDSTGKQIVSFYRNVKNLQGTLLVSFCIDVAVSDFITTSPDASFVSAILAEDKSPIISDIPDEFISTYIEQIPSQPFHDIFSDDYFFIERELVFHNWKLIFAVTANGKQPINQDLTMIFLIISFLAVSFCIYAGFFSSKILTRRINKFYYAVDHLDWNENHAVSTNDLDLLVQNNTHEDEIDTFILAFINLLKKNNQLYNLTIKKELAIQKYKYDVLQEQINPHFLYNTLDTVRASLLLNKNETACTLVNCLSRFYRICLSNGDFIITLHEELDMIQQYLNIEQIGYANQISWNINCPEKYEQTPIPKFTLQPIIENAIIHGKKDLLHIEISVYKSNEHITVQIKDNGRGMKTDALNELQCLLEQPFAHQNSKHYGLCNVNARLKLLFGEDCGVSLQNNFSGGLKVLVYLINKQVPKA</sequence>
<evidence type="ECO:0000256" key="11">
    <source>
        <dbReference type="ARBA" id="ARBA00023136"/>
    </source>
</evidence>
<dbReference type="Pfam" id="PF06580">
    <property type="entry name" value="His_kinase"/>
    <property type="match status" value="1"/>
</dbReference>
<keyword evidence="10" id="KW-0902">Two-component regulatory system</keyword>
<keyword evidence="3" id="KW-0597">Phosphoprotein</keyword>
<keyword evidence="2" id="KW-1003">Cell membrane</keyword>
<dbReference type="GO" id="GO:0005886">
    <property type="term" value="C:plasma membrane"/>
    <property type="evidence" value="ECO:0007669"/>
    <property type="project" value="UniProtKB-SubCell"/>
</dbReference>
<dbReference type="AlphaFoldDB" id="A0A412AZ49"/>
<evidence type="ECO:0000256" key="3">
    <source>
        <dbReference type="ARBA" id="ARBA00022553"/>
    </source>
</evidence>
<gene>
    <name evidence="15" type="ORF">DWY99_03635</name>
</gene>
<evidence type="ECO:0000256" key="5">
    <source>
        <dbReference type="ARBA" id="ARBA00022692"/>
    </source>
</evidence>
<evidence type="ECO:0000256" key="10">
    <source>
        <dbReference type="ARBA" id="ARBA00023012"/>
    </source>
</evidence>
<evidence type="ECO:0000256" key="6">
    <source>
        <dbReference type="ARBA" id="ARBA00022741"/>
    </source>
</evidence>
<keyword evidence="11 12" id="KW-0472">Membrane</keyword>
<evidence type="ECO:0008006" key="17">
    <source>
        <dbReference type="Google" id="ProtNLM"/>
    </source>
</evidence>
<evidence type="ECO:0000259" key="14">
    <source>
        <dbReference type="Pfam" id="PF06580"/>
    </source>
</evidence>
<dbReference type="InterPro" id="IPR050640">
    <property type="entry name" value="Bact_2-comp_sensor_kinase"/>
</dbReference>
<evidence type="ECO:0000256" key="9">
    <source>
        <dbReference type="ARBA" id="ARBA00022989"/>
    </source>
</evidence>
<dbReference type="InterPro" id="IPR010559">
    <property type="entry name" value="Sig_transdc_His_kin_internal"/>
</dbReference>
<evidence type="ECO:0000259" key="13">
    <source>
        <dbReference type="Pfam" id="PF02518"/>
    </source>
</evidence>
<evidence type="ECO:0000256" key="1">
    <source>
        <dbReference type="ARBA" id="ARBA00004651"/>
    </source>
</evidence>
<feature type="domain" description="Histidine kinase/HSP90-like ATPase" evidence="13">
    <location>
        <begin position="477"/>
        <end position="573"/>
    </location>
</feature>
<evidence type="ECO:0000256" key="2">
    <source>
        <dbReference type="ARBA" id="ARBA00022475"/>
    </source>
</evidence>
<evidence type="ECO:0000256" key="12">
    <source>
        <dbReference type="SAM" id="Phobius"/>
    </source>
</evidence>
<dbReference type="GO" id="GO:0005524">
    <property type="term" value="F:ATP binding"/>
    <property type="evidence" value="ECO:0007669"/>
    <property type="project" value="UniProtKB-KW"/>
</dbReference>
<organism evidence="15 16">
    <name type="scientific">[Clostridium] leptum</name>
    <dbReference type="NCBI Taxonomy" id="1535"/>
    <lineage>
        <taxon>Bacteria</taxon>
        <taxon>Bacillati</taxon>
        <taxon>Bacillota</taxon>
        <taxon>Clostridia</taxon>
        <taxon>Eubacteriales</taxon>
        <taxon>Oscillospiraceae</taxon>
        <taxon>Oscillospiraceae incertae sedis</taxon>
    </lineage>
</organism>
<keyword evidence="5 12" id="KW-0812">Transmembrane</keyword>
<keyword evidence="7" id="KW-0418">Kinase</keyword>
<evidence type="ECO:0000256" key="7">
    <source>
        <dbReference type="ARBA" id="ARBA00022777"/>
    </source>
</evidence>
<dbReference type="GO" id="GO:0000155">
    <property type="term" value="F:phosphorelay sensor kinase activity"/>
    <property type="evidence" value="ECO:0007669"/>
    <property type="project" value="InterPro"/>
</dbReference>
<accession>A0A412AZ49</accession>
<reference evidence="15 16" key="1">
    <citation type="submission" date="2018-08" db="EMBL/GenBank/DDBJ databases">
        <title>A genome reference for cultivated species of the human gut microbiota.</title>
        <authorList>
            <person name="Zou Y."/>
            <person name="Xue W."/>
            <person name="Luo G."/>
        </authorList>
    </citation>
    <scope>NUCLEOTIDE SEQUENCE [LARGE SCALE GENOMIC DNA]</scope>
    <source>
        <strain evidence="15 16">AF28-26</strain>
    </source>
</reference>
<dbReference type="EMBL" id="QRTC01000008">
    <property type="protein sequence ID" value="RGQ43092.1"/>
    <property type="molecule type" value="Genomic_DNA"/>
</dbReference>
<dbReference type="InterPro" id="IPR036890">
    <property type="entry name" value="HATPase_C_sf"/>
</dbReference>
<dbReference type="PANTHER" id="PTHR34220:SF11">
    <property type="entry name" value="SENSOR PROTEIN KINASE HPTS"/>
    <property type="match status" value="1"/>
</dbReference>
<dbReference type="Pfam" id="PF02518">
    <property type="entry name" value="HATPase_c"/>
    <property type="match status" value="1"/>
</dbReference>
<keyword evidence="4" id="KW-0808">Transferase</keyword>
<name>A0A412AZ49_9FIRM</name>
<comment type="subcellular location">
    <subcellularLocation>
        <location evidence="1">Cell membrane</location>
        <topology evidence="1">Multi-pass membrane protein</topology>
    </subcellularLocation>
</comment>
<evidence type="ECO:0000256" key="8">
    <source>
        <dbReference type="ARBA" id="ARBA00022840"/>
    </source>
</evidence>
<dbReference type="Proteomes" id="UP000284751">
    <property type="component" value="Unassembled WGS sequence"/>
</dbReference>
<keyword evidence="8" id="KW-0067">ATP-binding</keyword>
<feature type="domain" description="Signal transduction histidine kinase internal region" evidence="14">
    <location>
        <begin position="380"/>
        <end position="456"/>
    </location>
</feature>
<proteinExistence type="predicted"/>
<dbReference type="PANTHER" id="PTHR34220">
    <property type="entry name" value="SENSOR HISTIDINE KINASE YPDA"/>
    <property type="match status" value="1"/>
</dbReference>
<protein>
    <recommendedName>
        <fullName evidence="17">Signal transduction histidine kinase internal region domain-containing protein</fullName>
    </recommendedName>
</protein>
<dbReference type="Gene3D" id="3.30.565.10">
    <property type="entry name" value="Histidine kinase-like ATPase, C-terminal domain"/>
    <property type="match status" value="1"/>
</dbReference>
<keyword evidence="9 12" id="KW-1133">Transmembrane helix</keyword>
<feature type="transmembrane region" description="Helical" evidence="12">
    <location>
        <begin position="281"/>
        <end position="301"/>
    </location>
</feature>
<comment type="caution">
    <text evidence="15">The sequence shown here is derived from an EMBL/GenBank/DDBJ whole genome shotgun (WGS) entry which is preliminary data.</text>
</comment>
<dbReference type="InterPro" id="IPR003594">
    <property type="entry name" value="HATPase_dom"/>
</dbReference>
<keyword evidence="6" id="KW-0547">Nucleotide-binding</keyword>
<feature type="transmembrane region" description="Helical" evidence="12">
    <location>
        <begin position="14"/>
        <end position="38"/>
    </location>
</feature>
<dbReference type="SUPFAM" id="SSF55874">
    <property type="entry name" value="ATPase domain of HSP90 chaperone/DNA topoisomerase II/histidine kinase"/>
    <property type="match status" value="1"/>
</dbReference>
<evidence type="ECO:0000313" key="15">
    <source>
        <dbReference type="EMBL" id="RGQ43092.1"/>
    </source>
</evidence>
<evidence type="ECO:0000256" key="4">
    <source>
        <dbReference type="ARBA" id="ARBA00022679"/>
    </source>
</evidence>